<dbReference type="HOGENOM" id="CLU_043966_5_1_6"/>
<dbReference type="Gene3D" id="3.40.430.10">
    <property type="entry name" value="Dihydrofolate Reductase, subunit A"/>
    <property type="match status" value="1"/>
</dbReference>
<evidence type="ECO:0000256" key="5">
    <source>
        <dbReference type="ARBA" id="ARBA00022857"/>
    </source>
</evidence>
<name>F6DAC6_THICA</name>
<dbReference type="PROSITE" id="PS51330">
    <property type="entry name" value="DHFR_2"/>
    <property type="match status" value="1"/>
</dbReference>
<dbReference type="GO" id="GO:0046655">
    <property type="term" value="P:folic acid metabolic process"/>
    <property type="evidence" value="ECO:0007669"/>
    <property type="project" value="TreeGrafter"/>
</dbReference>
<dbReference type="PRINTS" id="PR00070">
    <property type="entry name" value="DHFR"/>
</dbReference>
<dbReference type="FunFam" id="3.40.430.10:FF:000001">
    <property type="entry name" value="Dihydrofolate reductase"/>
    <property type="match status" value="1"/>
</dbReference>
<dbReference type="GO" id="GO:0070401">
    <property type="term" value="F:NADP+ binding"/>
    <property type="evidence" value="ECO:0007669"/>
    <property type="project" value="UniProtKB-ARBA"/>
</dbReference>
<dbReference type="EMBL" id="CP002776">
    <property type="protein sequence ID" value="AEG31092.1"/>
    <property type="molecule type" value="Genomic_DNA"/>
</dbReference>
<sequence length="176" mass="20012">MSIKQPKLMMIVAMAKNRMIGKDNQMPWHLPDDLKYFKAQTLNKPVIMGRKTFESLGARPLPNRPNLVVSRNKDFSAEGIQVFDSVESAISAVSDADEVVIMGGAQIYTQWVNKVDRLLITEVDATPQGDAFFPVIDPQAWREVSRQHHPADAQHKFTFDFVEYQNLNKNVNKRAL</sequence>
<comment type="similarity">
    <text evidence="2 8">Belongs to the dihydrofolate reductase family.</text>
</comment>
<dbReference type="SUPFAM" id="SSF53597">
    <property type="entry name" value="Dihydrofolate reductase-like"/>
    <property type="match status" value="1"/>
</dbReference>
<comment type="function">
    <text evidence="7 8">Key enzyme in folate metabolism. Catalyzes an essential reaction for de novo glycine and purine synthesis, and for DNA precursor synthesis.</text>
</comment>
<evidence type="ECO:0000256" key="3">
    <source>
        <dbReference type="ARBA" id="ARBA00012856"/>
    </source>
</evidence>
<dbReference type="eggNOG" id="COG0262">
    <property type="taxonomic scope" value="Bacteria"/>
</dbReference>
<dbReference type="AlphaFoldDB" id="F6DAC6"/>
<dbReference type="GO" id="GO:0005829">
    <property type="term" value="C:cytosol"/>
    <property type="evidence" value="ECO:0007669"/>
    <property type="project" value="TreeGrafter"/>
</dbReference>
<gene>
    <name evidence="10" type="ordered locus">Thicy_0316</name>
</gene>
<dbReference type="InterPro" id="IPR001796">
    <property type="entry name" value="DHFR_dom"/>
</dbReference>
<dbReference type="GO" id="GO:0046452">
    <property type="term" value="P:dihydrofolate metabolic process"/>
    <property type="evidence" value="ECO:0007669"/>
    <property type="project" value="TreeGrafter"/>
</dbReference>
<evidence type="ECO:0000256" key="2">
    <source>
        <dbReference type="ARBA" id="ARBA00009539"/>
    </source>
</evidence>
<dbReference type="PANTHER" id="PTHR48069">
    <property type="entry name" value="DIHYDROFOLATE REDUCTASE"/>
    <property type="match status" value="1"/>
</dbReference>
<dbReference type="CDD" id="cd00209">
    <property type="entry name" value="DHFR"/>
    <property type="match status" value="1"/>
</dbReference>
<evidence type="ECO:0000256" key="7">
    <source>
        <dbReference type="ARBA" id="ARBA00025067"/>
    </source>
</evidence>
<evidence type="ECO:0000259" key="9">
    <source>
        <dbReference type="PROSITE" id="PS51330"/>
    </source>
</evidence>
<dbReference type="GO" id="GO:0004146">
    <property type="term" value="F:dihydrofolate reductase activity"/>
    <property type="evidence" value="ECO:0007669"/>
    <property type="project" value="UniProtKB-EC"/>
</dbReference>
<evidence type="ECO:0000256" key="4">
    <source>
        <dbReference type="ARBA" id="ARBA00022563"/>
    </source>
</evidence>
<reference evidence="10 11" key="1">
    <citation type="submission" date="2011-05" db="EMBL/GenBank/DDBJ databases">
        <title>Complete sequence of Thioalkalimicrobium cyclicum ALM1.</title>
        <authorList>
            <consortium name="US DOE Joint Genome Institute"/>
            <person name="Lucas S."/>
            <person name="Han J."/>
            <person name="Lapidus A."/>
            <person name="Cheng J.-F."/>
            <person name="Goodwin L."/>
            <person name="Pitluck S."/>
            <person name="Peters L."/>
            <person name="Mikhailova N."/>
            <person name="Davenport K."/>
            <person name="Han C."/>
            <person name="Tapia R."/>
            <person name="Land M."/>
            <person name="Hauser L."/>
            <person name="Kyrpides N."/>
            <person name="Ivanova N."/>
            <person name="Pagani I."/>
            <person name="Kappler U."/>
            <person name="Woyke T."/>
        </authorList>
    </citation>
    <scope>NUCLEOTIDE SEQUENCE [LARGE SCALE GENOMIC DNA]</scope>
    <source>
        <strain evidence="11">DSM 14477 / JCM 11371 / ALM1</strain>
    </source>
</reference>
<organism evidence="10 11">
    <name type="scientific">Thiomicrospira cyclica (strain DSM 14477 / JCM 11371 / ALM1)</name>
    <name type="common">Thioalkalimicrobium cyclicum</name>
    <dbReference type="NCBI Taxonomy" id="717773"/>
    <lineage>
        <taxon>Bacteria</taxon>
        <taxon>Pseudomonadati</taxon>
        <taxon>Pseudomonadota</taxon>
        <taxon>Gammaproteobacteria</taxon>
        <taxon>Thiotrichales</taxon>
        <taxon>Piscirickettsiaceae</taxon>
        <taxon>Thiomicrospira</taxon>
    </lineage>
</organism>
<dbReference type="InterPro" id="IPR024072">
    <property type="entry name" value="DHFR-like_dom_sf"/>
</dbReference>
<keyword evidence="5 8" id="KW-0521">NADP</keyword>
<dbReference type="Proteomes" id="UP000009232">
    <property type="component" value="Chromosome"/>
</dbReference>
<evidence type="ECO:0000313" key="11">
    <source>
        <dbReference type="Proteomes" id="UP000009232"/>
    </source>
</evidence>
<proteinExistence type="inferred from homology"/>
<dbReference type="STRING" id="717773.Thicy_0316"/>
<keyword evidence="11" id="KW-1185">Reference proteome</keyword>
<accession>F6DAC6</accession>
<dbReference type="GO" id="GO:0046654">
    <property type="term" value="P:tetrahydrofolate biosynthetic process"/>
    <property type="evidence" value="ECO:0007669"/>
    <property type="project" value="UniProtKB-UniPathway"/>
</dbReference>
<dbReference type="PANTHER" id="PTHR48069:SF3">
    <property type="entry name" value="DIHYDROFOLATE REDUCTASE"/>
    <property type="match status" value="1"/>
</dbReference>
<keyword evidence="6 8" id="KW-0560">Oxidoreductase</keyword>
<dbReference type="RefSeq" id="WP_013834875.1">
    <property type="nucleotide sequence ID" value="NC_015581.1"/>
</dbReference>
<dbReference type="OrthoDB" id="9804315at2"/>
<dbReference type="UniPathway" id="UPA00077">
    <property type="reaction ID" value="UER00158"/>
</dbReference>
<dbReference type="InterPro" id="IPR012259">
    <property type="entry name" value="DHFR"/>
</dbReference>
<evidence type="ECO:0000256" key="6">
    <source>
        <dbReference type="ARBA" id="ARBA00023002"/>
    </source>
</evidence>
<dbReference type="EC" id="1.5.1.3" evidence="3 8"/>
<dbReference type="KEGG" id="tcy:Thicy_0316"/>
<feature type="domain" description="DHFR" evidence="9">
    <location>
        <begin position="7"/>
        <end position="166"/>
    </location>
</feature>
<comment type="pathway">
    <text evidence="1 8">Cofactor biosynthesis; tetrahydrofolate biosynthesis; 5,6,7,8-tetrahydrofolate from 7,8-dihydrofolate: step 1/1.</text>
</comment>
<protein>
    <recommendedName>
        <fullName evidence="3 8">Dihydrofolate reductase</fullName>
        <ecNumber evidence="3 8">1.5.1.3</ecNumber>
    </recommendedName>
</protein>
<comment type="catalytic activity">
    <reaction evidence="8">
        <text>(6S)-5,6,7,8-tetrahydrofolate + NADP(+) = 7,8-dihydrofolate + NADPH + H(+)</text>
        <dbReference type="Rhea" id="RHEA:15009"/>
        <dbReference type="ChEBI" id="CHEBI:15378"/>
        <dbReference type="ChEBI" id="CHEBI:57451"/>
        <dbReference type="ChEBI" id="CHEBI:57453"/>
        <dbReference type="ChEBI" id="CHEBI:57783"/>
        <dbReference type="ChEBI" id="CHEBI:58349"/>
        <dbReference type="EC" id="1.5.1.3"/>
    </reaction>
</comment>
<dbReference type="PIRSF" id="PIRSF000194">
    <property type="entry name" value="DHFR"/>
    <property type="match status" value="1"/>
</dbReference>
<dbReference type="GO" id="GO:0006730">
    <property type="term" value="P:one-carbon metabolic process"/>
    <property type="evidence" value="ECO:0007669"/>
    <property type="project" value="UniProtKB-KW"/>
</dbReference>
<evidence type="ECO:0000313" key="10">
    <source>
        <dbReference type="EMBL" id="AEG31092.1"/>
    </source>
</evidence>
<evidence type="ECO:0000256" key="8">
    <source>
        <dbReference type="PIRNR" id="PIRNR000194"/>
    </source>
</evidence>
<keyword evidence="4 8" id="KW-0554">One-carbon metabolism</keyword>
<evidence type="ECO:0000256" key="1">
    <source>
        <dbReference type="ARBA" id="ARBA00004903"/>
    </source>
</evidence>
<dbReference type="Pfam" id="PF00186">
    <property type="entry name" value="DHFR_1"/>
    <property type="match status" value="1"/>
</dbReference>